<keyword evidence="14" id="KW-1185">Reference proteome</keyword>
<evidence type="ECO:0000259" key="11">
    <source>
        <dbReference type="PROSITE" id="PS50081"/>
    </source>
</evidence>
<dbReference type="Pfam" id="PF13905">
    <property type="entry name" value="Thioredoxin_8"/>
    <property type="match status" value="2"/>
</dbReference>
<evidence type="ECO:0000256" key="9">
    <source>
        <dbReference type="ARBA" id="ARBA00047804"/>
    </source>
</evidence>
<name>A0AAV7E319_ARIFI</name>
<evidence type="ECO:0000256" key="5">
    <source>
        <dbReference type="ARBA" id="ARBA00023002"/>
    </source>
</evidence>
<accession>A0AAV7E319</accession>
<reference evidence="13 14" key="1">
    <citation type="submission" date="2021-07" db="EMBL/GenBank/DDBJ databases">
        <title>The Aristolochia fimbriata genome: insights into angiosperm evolution, floral development and chemical biosynthesis.</title>
        <authorList>
            <person name="Jiao Y."/>
        </authorList>
    </citation>
    <scope>NUCLEOTIDE SEQUENCE [LARGE SCALE GENOMIC DNA]</scope>
    <source>
        <strain evidence="13">IBCAS-2021</strain>
        <tissue evidence="13">Leaf</tissue>
    </source>
</reference>
<evidence type="ECO:0000256" key="4">
    <source>
        <dbReference type="ARBA" id="ARBA00022833"/>
    </source>
</evidence>
<evidence type="ECO:0000256" key="2">
    <source>
        <dbReference type="ARBA" id="ARBA00022723"/>
    </source>
</evidence>
<keyword evidence="5" id="KW-0560">Oxidoreductase</keyword>
<feature type="domain" description="Thioredoxin" evidence="12">
    <location>
        <begin position="202"/>
        <end position="362"/>
    </location>
</feature>
<feature type="domain" description="Phorbol-ester/DAG-type" evidence="11">
    <location>
        <begin position="374"/>
        <end position="427"/>
    </location>
</feature>
<gene>
    <name evidence="13" type="ORF">H6P81_018728</name>
</gene>
<comment type="catalytic activity">
    <reaction evidence="8">
        <text>[protein]-dithiol + NAD(+) = [protein]-disulfide + NADH + H(+)</text>
        <dbReference type="Rhea" id="RHEA:18749"/>
        <dbReference type="Rhea" id="RHEA-COMP:10593"/>
        <dbReference type="Rhea" id="RHEA-COMP:10594"/>
        <dbReference type="ChEBI" id="CHEBI:15378"/>
        <dbReference type="ChEBI" id="CHEBI:29950"/>
        <dbReference type="ChEBI" id="CHEBI:50058"/>
        <dbReference type="ChEBI" id="CHEBI:57540"/>
        <dbReference type="ChEBI" id="CHEBI:57945"/>
        <dbReference type="EC" id="1.8.1.8"/>
    </reaction>
</comment>
<evidence type="ECO:0000256" key="8">
    <source>
        <dbReference type="ARBA" id="ARBA00047388"/>
    </source>
</evidence>
<keyword evidence="6" id="KW-0520">NAD</keyword>
<dbReference type="PANTHER" id="PTHR13871">
    <property type="entry name" value="THIOREDOXIN"/>
    <property type="match status" value="1"/>
</dbReference>
<evidence type="ECO:0000256" key="6">
    <source>
        <dbReference type="ARBA" id="ARBA00023027"/>
    </source>
</evidence>
<protein>
    <recommendedName>
        <fullName evidence="1">protein-disulfide reductase</fullName>
        <ecNumber evidence="1">1.8.1.8</ecNumber>
    </recommendedName>
</protein>
<dbReference type="EC" id="1.8.1.8" evidence="1"/>
<sequence>MRKEELPVVTEMKKKIDDEDFWVFYDGNDKLPGSKFSPLLASKDRNCLVSSPENQVDMGALDDKVVGLYFSANWYPKCQQFTQVLARVYKQLRDKGASFEIVFVSADEDLEAFDGYRATMPWLAIPFSNLDLKKNLNRRYDIEGIPSLIILQPGDEDEAAVRYDGVELVYRYGARAFPFTREKLKQLGDEEKERHERQTLVNLLTNRSRDHVLSNSSSKQVTVASLVGKTVGLYFSAQWCLPCLKFTPRLVTVYHNIKQSLANEHGKDFEIILVSSDHDRSMFDSYFSAMPWLALPFGDPTVKTLTKYFDVQAIPCLVIIGPDGKTLTKHGRMLINLYLERAYPFTREQLESLEKEIEEEAKKFPRTETHEGHPHELTLVSQGSGGGPFICCTCDEQGSGLGYLCLECGYEVHPKCVKPVCKHDTGC</sequence>
<dbReference type="InterPro" id="IPR002219">
    <property type="entry name" value="PKC_DAG/PE"/>
</dbReference>
<proteinExistence type="inferred from homology"/>
<keyword evidence="3" id="KW-0677">Repeat</keyword>
<keyword evidence="4" id="KW-0862">Zinc</keyword>
<dbReference type="InterPro" id="IPR036249">
    <property type="entry name" value="Thioredoxin-like_sf"/>
</dbReference>
<dbReference type="InterPro" id="IPR012336">
    <property type="entry name" value="Thioredoxin-like_fold"/>
</dbReference>
<keyword evidence="2" id="KW-0479">Metal-binding</keyword>
<dbReference type="Pfam" id="PF03107">
    <property type="entry name" value="C1_2"/>
    <property type="match status" value="1"/>
</dbReference>
<feature type="domain" description="Thioredoxin" evidence="12">
    <location>
        <begin position="30"/>
        <end position="171"/>
    </location>
</feature>
<comment type="catalytic activity">
    <reaction evidence="9">
        <text>[protein]-dithiol + NADP(+) = [protein]-disulfide + NADPH + H(+)</text>
        <dbReference type="Rhea" id="RHEA:18753"/>
        <dbReference type="Rhea" id="RHEA-COMP:10593"/>
        <dbReference type="Rhea" id="RHEA-COMP:10594"/>
        <dbReference type="ChEBI" id="CHEBI:15378"/>
        <dbReference type="ChEBI" id="CHEBI:29950"/>
        <dbReference type="ChEBI" id="CHEBI:50058"/>
        <dbReference type="ChEBI" id="CHEBI:57783"/>
        <dbReference type="ChEBI" id="CHEBI:58349"/>
        <dbReference type="EC" id="1.8.1.8"/>
    </reaction>
</comment>
<dbReference type="SUPFAM" id="SSF57889">
    <property type="entry name" value="Cysteine-rich domain"/>
    <property type="match status" value="1"/>
</dbReference>
<dbReference type="PROSITE" id="PS51352">
    <property type="entry name" value="THIOREDOXIN_2"/>
    <property type="match status" value="2"/>
</dbReference>
<evidence type="ECO:0000256" key="3">
    <source>
        <dbReference type="ARBA" id="ARBA00022737"/>
    </source>
</evidence>
<dbReference type="PROSITE" id="PS50081">
    <property type="entry name" value="ZF_DAG_PE_2"/>
    <property type="match status" value="1"/>
</dbReference>
<evidence type="ECO:0000313" key="13">
    <source>
        <dbReference type="EMBL" id="KAG9442874.1"/>
    </source>
</evidence>
<organism evidence="13 14">
    <name type="scientific">Aristolochia fimbriata</name>
    <name type="common">White veined hardy Dutchman's pipe vine</name>
    <dbReference type="NCBI Taxonomy" id="158543"/>
    <lineage>
        <taxon>Eukaryota</taxon>
        <taxon>Viridiplantae</taxon>
        <taxon>Streptophyta</taxon>
        <taxon>Embryophyta</taxon>
        <taxon>Tracheophyta</taxon>
        <taxon>Spermatophyta</taxon>
        <taxon>Magnoliopsida</taxon>
        <taxon>Magnoliidae</taxon>
        <taxon>Piperales</taxon>
        <taxon>Aristolochiaceae</taxon>
        <taxon>Aristolochia</taxon>
    </lineage>
</organism>
<dbReference type="GO" id="GO:0046872">
    <property type="term" value="F:metal ion binding"/>
    <property type="evidence" value="ECO:0007669"/>
    <property type="project" value="UniProtKB-KW"/>
</dbReference>
<evidence type="ECO:0000259" key="12">
    <source>
        <dbReference type="PROSITE" id="PS51352"/>
    </source>
</evidence>
<dbReference type="InterPro" id="IPR046349">
    <property type="entry name" value="C1-like_sf"/>
</dbReference>
<dbReference type="Gene3D" id="3.40.30.10">
    <property type="entry name" value="Glutaredoxin"/>
    <property type="match status" value="2"/>
</dbReference>
<evidence type="ECO:0000256" key="10">
    <source>
        <dbReference type="SAM" id="Coils"/>
    </source>
</evidence>
<evidence type="ECO:0000256" key="1">
    <source>
        <dbReference type="ARBA" id="ARBA00012612"/>
    </source>
</evidence>
<comment type="similarity">
    <text evidence="7">Belongs to the nucleoredoxin family.</text>
</comment>
<dbReference type="InterPro" id="IPR013766">
    <property type="entry name" value="Thioredoxin_domain"/>
</dbReference>
<dbReference type="Proteomes" id="UP000825729">
    <property type="component" value="Unassembled WGS sequence"/>
</dbReference>
<dbReference type="EMBL" id="JAINDJ010000007">
    <property type="protein sequence ID" value="KAG9442874.1"/>
    <property type="molecule type" value="Genomic_DNA"/>
</dbReference>
<dbReference type="SUPFAM" id="SSF52833">
    <property type="entry name" value="Thioredoxin-like"/>
    <property type="match status" value="2"/>
</dbReference>
<evidence type="ECO:0000313" key="14">
    <source>
        <dbReference type="Proteomes" id="UP000825729"/>
    </source>
</evidence>
<feature type="coiled-coil region" evidence="10">
    <location>
        <begin position="343"/>
        <end position="370"/>
    </location>
</feature>
<evidence type="ECO:0000256" key="7">
    <source>
        <dbReference type="ARBA" id="ARBA00025782"/>
    </source>
</evidence>
<dbReference type="InterPro" id="IPR052259">
    <property type="entry name" value="Nucleoredoxin-like"/>
</dbReference>
<comment type="caution">
    <text evidence="13">The sequence shown here is derived from an EMBL/GenBank/DDBJ whole genome shotgun (WGS) entry which is preliminary data.</text>
</comment>
<dbReference type="GO" id="GO:0047134">
    <property type="term" value="F:protein-disulfide reductase [NAD(P)H] activity"/>
    <property type="evidence" value="ECO:0007669"/>
    <property type="project" value="UniProtKB-EC"/>
</dbReference>
<dbReference type="InterPro" id="IPR004146">
    <property type="entry name" value="DC1"/>
</dbReference>
<dbReference type="PANTHER" id="PTHR13871:SF7">
    <property type="entry name" value="NUCLEOREDOXIN 2-RELATED"/>
    <property type="match status" value="1"/>
</dbReference>
<dbReference type="AlphaFoldDB" id="A0AAV7E319"/>
<keyword evidence="10" id="KW-0175">Coiled coil</keyword>